<feature type="coiled-coil region" evidence="1">
    <location>
        <begin position="200"/>
        <end position="232"/>
    </location>
</feature>
<dbReference type="AlphaFoldDB" id="A0A8J8NWR8"/>
<evidence type="ECO:0000313" key="4">
    <source>
        <dbReference type="Proteomes" id="UP000785679"/>
    </source>
</evidence>
<accession>A0A8J8NWR8</accession>
<evidence type="ECO:0000256" key="1">
    <source>
        <dbReference type="SAM" id="Coils"/>
    </source>
</evidence>
<sequence>MASSQTANALTAKQTTAVSPMKQQTTNQLRQSTVNPATASLLQPDFDGLMKEQDRMLNVYAQQFGRELVNEVRDSLSFKIEETGLECPELEGNPIYKNLRNRLRLFFFKREDVRRRNGGTLTNVVSRDQSQLVTKPTVDFSFKLELHKSLKRLMREVVVCKDKQIQLKYLGKVYAWYFRKLESVGMLSGTEKSEQEMLLNPAKIEQIEQMKREKQELVRQELLDEEKNMEIEKTRFDRGQRSVHRDIAPAKDRVQDYKRKCFGRLFNGLQQARGDKTEERPASSATSLAFADLTTQAQSEFEEQERSTYSLPFNRFFTNNDQQVVFKNQNRFEGRSNYYHYYPTDDMKEQDIEKMWFLSQNKQVADKRREEEMKATLKEWSQARGRVEGEVKRKQEHQNSATKFAESRGYQRSNMKTKGYNHEINPLLESSSSDDDEAHEIQRITKKGAKRLSDQDEGGPVVVVTQSVLSPTQRRTTDVQDPYVLEDAAGRSKLAMQQLEAKSREIQKSAKTVMKRPQISAQKLYDLTTDPVSLGIRPSTAIQIKQIENTLNFNRSLPPNKQSQALPTISASNIGSITRVHNDPKKGPQFLSKFNAIGLIDDASNNSRESHFCKVSQQAQVRTVSTQSARKKIELIRKHQSSIIGTSTNGGANFDENNLDNVFTTSAKGSEVYSLSMFSRAQTFLDKAESAKMNQHWLRSIDNLNLSAVPEETAPPSPQKVPLPEFKVPAGLYPVSRDGGQIYKMEQMREVESIKSRLDRDNCPQSAIVIQRAIVMPDKLEFIPDGRKYPTPEQLLMVNPNPKKKATKGKKKKGKK</sequence>
<feature type="compositionally biased region" description="Basic and acidic residues" evidence="2">
    <location>
        <begin position="388"/>
        <end position="397"/>
    </location>
</feature>
<proteinExistence type="predicted"/>
<name>A0A8J8NWR8_HALGN</name>
<feature type="region of interest" description="Disordered" evidence="2">
    <location>
        <begin position="388"/>
        <end position="414"/>
    </location>
</feature>
<evidence type="ECO:0000313" key="3">
    <source>
        <dbReference type="EMBL" id="TNV83407.1"/>
    </source>
</evidence>
<comment type="caution">
    <text evidence="3">The sequence shown here is derived from an EMBL/GenBank/DDBJ whole genome shotgun (WGS) entry which is preliminary data.</text>
</comment>
<feature type="compositionally biased region" description="Basic residues" evidence="2">
    <location>
        <begin position="802"/>
        <end position="816"/>
    </location>
</feature>
<feature type="region of interest" description="Disordered" evidence="2">
    <location>
        <begin position="1"/>
        <end position="37"/>
    </location>
</feature>
<dbReference type="EMBL" id="RRYP01003868">
    <property type="protein sequence ID" value="TNV83407.1"/>
    <property type="molecule type" value="Genomic_DNA"/>
</dbReference>
<keyword evidence="4" id="KW-1185">Reference proteome</keyword>
<dbReference type="OrthoDB" id="294866at2759"/>
<evidence type="ECO:0000256" key="2">
    <source>
        <dbReference type="SAM" id="MobiDB-lite"/>
    </source>
</evidence>
<protein>
    <submittedName>
        <fullName evidence="3">Uncharacterized protein</fullName>
    </submittedName>
</protein>
<organism evidence="3 4">
    <name type="scientific">Halteria grandinella</name>
    <dbReference type="NCBI Taxonomy" id="5974"/>
    <lineage>
        <taxon>Eukaryota</taxon>
        <taxon>Sar</taxon>
        <taxon>Alveolata</taxon>
        <taxon>Ciliophora</taxon>
        <taxon>Intramacronucleata</taxon>
        <taxon>Spirotrichea</taxon>
        <taxon>Stichotrichia</taxon>
        <taxon>Sporadotrichida</taxon>
        <taxon>Halteriidae</taxon>
        <taxon>Halteria</taxon>
    </lineage>
</organism>
<dbReference type="Proteomes" id="UP000785679">
    <property type="component" value="Unassembled WGS sequence"/>
</dbReference>
<gene>
    <name evidence="3" type="ORF">FGO68_gene17165</name>
</gene>
<reference evidence="3" key="1">
    <citation type="submission" date="2019-06" db="EMBL/GenBank/DDBJ databases">
        <authorList>
            <person name="Zheng W."/>
        </authorList>
    </citation>
    <scope>NUCLEOTIDE SEQUENCE</scope>
    <source>
        <strain evidence="3">QDHG01</strain>
    </source>
</reference>
<keyword evidence="1" id="KW-0175">Coiled coil</keyword>
<feature type="region of interest" description="Disordered" evidence="2">
    <location>
        <begin position="785"/>
        <end position="816"/>
    </location>
</feature>